<dbReference type="EMBL" id="LT599583">
    <property type="protein sequence ID" value="SBW78242.1"/>
    <property type="molecule type" value="Genomic_DNA"/>
</dbReference>
<evidence type="ECO:0000259" key="1">
    <source>
        <dbReference type="Pfam" id="PF13274"/>
    </source>
</evidence>
<organism evidence="2 3">
    <name type="scientific">Pseudomonas veronii 1YdBTEX2</name>
    <dbReference type="NCBI Taxonomy" id="1295141"/>
    <lineage>
        <taxon>Bacteria</taxon>
        <taxon>Pseudomonadati</taxon>
        <taxon>Pseudomonadota</taxon>
        <taxon>Gammaproteobacteria</taxon>
        <taxon>Pseudomonadales</taxon>
        <taxon>Pseudomonadaceae</taxon>
        <taxon>Pseudomonas</taxon>
    </lineage>
</organism>
<dbReference type="Pfam" id="PF13274">
    <property type="entry name" value="SocA_Panacea"/>
    <property type="match status" value="1"/>
</dbReference>
<feature type="domain" description="Antitoxin SocA-like Panacea" evidence="1">
    <location>
        <begin position="27"/>
        <end position="128"/>
    </location>
</feature>
<evidence type="ECO:0000313" key="3">
    <source>
        <dbReference type="Proteomes" id="UP000245431"/>
    </source>
</evidence>
<proteinExistence type="predicted"/>
<accession>A0A1D3JQF3</accession>
<reference evidence="3" key="1">
    <citation type="submission" date="2016-07" db="EMBL/GenBank/DDBJ databases">
        <authorList>
            <person name="Florea S."/>
            <person name="Webb J.S."/>
            <person name="Jaromczyk J."/>
            <person name="Schardl C.L."/>
        </authorList>
    </citation>
    <scope>NUCLEOTIDE SEQUENCE [LARGE SCALE GENOMIC DNA]</scope>
    <source>
        <strain evidence="3">1YdBTEX2</strain>
    </source>
</reference>
<dbReference type="RefSeq" id="WP_017848531.1">
    <property type="nucleotide sequence ID" value="NZ_AOUH01000031.1"/>
</dbReference>
<dbReference type="AlphaFoldDB" id="A0A1D3JQF3"/>
<dbReference type="InterPro" id="IPR025272">
    <property type="entry name" value="SocA_Panacea"/>
</dbReference>
<protein>
    <recommendedName>
        <fullName evidence="1">Antitoxin SocA-like Panacea domain-containing protein</fullName>
    </recommendedName>
</protein>
<evidence type="ECO:0000313" key="2">
    <source>
        <dbReference type="EMBL" id="SBW78242.1"/>
    </source>
</evidence>
<name>A0A1D3JQF3_PSEVE</name>
<sequence>MLSPKSIANYFLELAAANGESITPMKLQKLVYYAHGWYAGYTGTPLINESVEAWQYGPVIPSLYREFRQFGSGDIKAKATDIGIFGANEVPIPSDPNIRAFLSNVWNSYGGYTGIALSEMTHAPGTPWDQTWSQNPGLRGMDIPFERITQWFGEAAAKAQAQQQAAAH</sequence>
<gene>
    <name evidence="2" type="ORF">PVE_R1G0354</name>
</gene>
<dbReference type="Proteomes" id="UP000245431">
    <property type="component" value="Chromosome PVE_r1"/>
</dbReference>